<dbReference type="EMBL" id="JANBPG010002422">
    <property type="protein sequence ID" value="KAJ1885836.1"/>
    <property type="molecule type" value="Genomic_DNA"/>
</dbReference>
<dbReference type="Proteomes" id="UP001150581">
    <property type="component" value="Unassembled WGS sequence"/>
</dbReference>
<comment type="caution">
    <text evidence="1">The sequence shown here is derived from an EMBL/GenBank/DDBJ whole genome shotgun (WGS) entry which is preliminary data.</text>
</comment>
<evidence type="ECO:0000313" key="2">
    <source>
        <dbReference type="Proteomes" id="UP001150581"/>
    </source>
</evidence>
<organism evidence="1 2">
    <name type="scientific">Kickxella alabastrina</name>
    <dbReference type="NCBI Taxonomy" id="61397"/>
    <lineage>
        <taxon>Eukaryota</taxon>
        <taxon>Fungi</taxon>
        <taxon>Fungi incertae sedis</taxon>
        <taxon>Zoopagomycota</taxon>
        <taxon>Kickxellomycotina</taxon>
        <taxon>Kickxellomycetes</taxon>
        <taxon>Kickxellales</taxon>
        <taxon>Kickxellaceae</taxon>
        <taxon>Kickxella</taxon>
    </lineage>
</organism>
<proteinExistence type="predicted"/>
<protein>
    <submittedName>
        <fullName evidence="1">Uncharacterized protein</fullName>
    </submittedName>
</protein>
<evidence type="ECO:0000313" key="1">
    <source>
        <dbReference type="EMBL" id="KAJ1885836.1"/>
    </source>
</evidence>
<keyword evidence="2" id="KW-1185">Reference proteome</keyword>
<sequence length="437" mass="48599">MEQIRYVKIPLAETRTDPDTHVEYALNVQGPVRSWTVWHRYNDFLTLAYELNREFPNTPTPLQLPPKTLTSWFSKITTVTGNISGNNSGNGGTNSSLEFIEERRHALERYIQGMIMSEDDRWRESASLQRFLAPVTKGAKYLAGKNSPKMSTRTGSETGSVDSDMGWVTPASWLNEHRDAEQIVRDVRQSILRRENALTRNEVSVSHQSLLQAKRQLADLGRVLKVLEQGLEQTKGGLTAGEVLRRQDMVMRLAEERANLSRIVMGTSVMSGSGERAALLSGTSLDNNNNTRVLGRAGNGHSSLESRNQYGNAGAMTGRPNGPLQEDGSNAGAAANGSSRVVSRSRRIFGNSNPPQETNETRGLDNKGLLMLQTDRMREQDQVAADFSALLRRQREMGVAIGNELDLQNQLLTELDQDMDRTGNKISTARRQANRFT</sequence>
<gene>
    <name evidence="1" type="ORF">LPJ66_009930</name>
</gene>
<accession>A0ACC1I243</accession>
<reference evidence="1" key="1">
    <citation type="submission" date="2022-07" db="EMBL/GenBank/DDBJ databases">
        <title>Phylogenomic reconstructions and comparative analyses of Kickxellomycotina fungi.</title>
        <authorList>
            <person name="Reynolds N.K."/>
            <person name="Stajich J.E."/>
            <person name="Barry K."/>
            <person name="Grigoriev I.V."/>
            <person name="Crous P."/>
            <person name="Smith M.E."/>
        </authorList>
    </citation>
    <scope>NUCLEOTIDE SEQUENCE</scope>
    <source>
        <strain evidence="1">Benny 63K</strain>
    </source>
</reference>
<name>A0ACC1I243_9FUNG</name>